<dbReference type="EMBL" id="AP012273">
    <property type="protein sequence ID" value="BAO45660.1"/>
    <property type="molecule type" value="Genomic_DNA"/>
</dbReference>
<dbReference type="Gene3D" id="1.10.1760.20">
    <property type="match status" value="1"/>
</dbReference>
<gene>
    <name evidence="8" type="ORF">TBH_C2759</name>
</gene>
<feature type="transmembrane region" description="Helical" evidence="7">
    <location>
        <begin position="66"/>
        <end position="94"/>
    </location>
</feature>
<evidence type="ECO:0000256" key="3">
    <source>
        <dbReference type="ARBA" id="ARBA00022475"/>
    </source>
</evidence>
<evidence type="ECO:0000256" key="2">
    <source>
        <dbReference type="ARBA" id="ARBA00022448"/>
    </source>
</evidence>
<dbReference type="KEGG" id="tbn:TBH_C2759"/>
<keyword evidence="3" id="KW-1003">Cell membrane</keyword>
<sequence length="221" mass="25154">MELSGSLFHPYWQVLFAGLFFFALWFALRWANWSRLREKSQQHVFLGAVVFLFFLWNMRVELLPGFYWHLSGMVIVTLMFGWSLALVAGSLALLGIMLAGLNDWSGWFPSVVLCVLIPASITQALLGITRVNAPKHFFVYVLVNAFLAGGLVFVIMASLITGGLVLMDAYPWWDLRHNFLNVSPMMFFPECMLNGWIIAMLVGFKPDWVGSFSDEEYLHGK</sequence>
<feature type="transmembrane region" description="Helical" evidence="7">
    <location>
        <begin position="138"/>
        <end position="167"/>
    </location>
</feature>
<proteinExistence type="predicted"/>
<evidence type="ECO:0000256" key="4">
    <source>
        <dbReference type="ARBA" id="ARBA00022692"/>
    </source>
</evidence>
<feature type="transmembrane region" description="Helical" evidence="7">
    <location>
        <begin position="43"/>
        <end position="60"/>
    </location>
</feature>
<accession>A0A7U6GL54</accession>
<name>A0A7U6GL54_9GAMM</name>
<keyword evidence="9" id="KW-1185">Reference proteome</keyword>
<evidence type="ECO:0000256" key="5">
    <source>
        <dbReference type="ARBA" id="ARBA00022989"/>
    </source>
</evidence>
<dbReference type="AlphaFoldDB" id="A0A7U6GL54"/>
<reference evidence="8 9" key="1">
    <citation type="journal article" date="2014" name="PLoS ONE">
        <title>Physiological and genomic features of a novel sulfur-oxidizing gammaproteobacterium belonging to a previously uncultivated symbiotic lineage isolated from a hydrothermal vent.</title>
        <authorList>
            <person name="Nunoura T."/>
            <person name="Takaki Y."/>
            <person name="Kazama H."/>
            <person name="Kakuta J."/>
            <person name="Shimamura S."/>
            <person name="Makita H."/>
            <person name="Hirai M."/>
            <person name="Miyazaki M."/>
            <person name="Takai K."/>
        </authorList>
    </citation>
    <scope>NUCLEOTIDE SEQUENCE [LARGE SCALE GENOMIC DNA]</scope>
    <source>
        <strain evidence="8 9">Hiromi1</strain>
    </source>
</reference>
<feature type="transmembrane region" description="Helical" evidence="7">
    <location>
        <begin position="106"/>
        <end position="126"/>
    </location>
</feature>
<dbReference type="GO" id="GO:0000041">
    <property type="term" value="P:transition metal ion transport"/>
    <property type="evidence" value="ECO:0007669"/>
    <property type="project" value="InterPro"/>
</dbReference>
<evidence type="ECO:0008006" key="10">
    <source>
        <dbReference type="Google" id="ProtNLM"/>
    </source>
</evidence>
<feature type="transmembrane region" description="Helical" evidence="7">
    <location>
        <begin position="12"/>
        <end position="31"/>
    </location>
</feature>
<protein>
    <recommendedName>
        <fullName evidence="10">Molecular chaperone DnaJ</fullName>
    </recommendedName>
</protein>
<dbReference type="Proteomes" id="UP000031631">
    <property type="component" value="Chromosome"/>
</dbReference>
<evidence type="ECO:0000256" key="7">
    <source>
        <dbReference type="SAM" id="Phobius"/>
    </source>
</evidence>
<evidence type="ECO:0000313" key="8">
    <source>
        <dbReference type="EMBL" id="BAO45660.1"/>
    </source>
</evidence>
<keyword evidence="5 7" id="KW-1133">Transmembrane helix</keyword>
<evidence type="ECO:0000256" key="1">
    <source>
        <dbReference type="ARBA" id="ARBA00004651"/>
    </source>
</evidence>
<comment type="subcellular location">
    <subcellularLocation>
        <location evidence="1">Cell membrane</location>
        <topology evidence="1">Multi-pass membrane protein</topology>
    </subcellularLocation>
</comment>
<feature type="transmembrane region" description="Helical" evidence="7">
    <location>
        <begin position="179"/>
        <end position="204"/>
    </location>
</feature>
<keyword evidence="6 7" id="KW-0472">Membrane</keyword>
<dbReference type="GO" id="GO:0005886">
    <property type="term" value="C:plasma membrane"/>
    <property type="evidence" value="ECO:0007669"/>
    <property type="project" value="UniProtKB-SubCell"/>
</dbReference>
<organism evidence="8 9">
    <name type="scientific">Thiolapillus brandeum</name>
    <dbReference type="NCBI Taxonomy" id="1076588"/>
    <lineage>
        <taxon>Bacteria</taxon>
        <taxon>Pseudomonadati</taxon>
        <taxon>Pseudomonadota</taxon>
        <taxon>Gammaproteobacteria</taxon>
        <taxon>Chromatiales</taxon>
        <taxon>Sedimenticolaceae</taxon>
        <taxon>Thiolapillus</taxon>
    </lineage>
</organism>
<evidence type="ECO:0000313" key="9">
    <source>
        <dbReference type="Proteomes" id="UP000031631"/>
    </source>
</evidence>
<keyword evidence="4 7" id="KW-0812">Transmembrane</keyword>
<dbReference type="Pfam" id="PF01891">
    <property type="entry name" value="CbiM"/>
    <property type="match status" value="1"/>
</dbReference>
<dbReference type="InterPro" id="IPR002751">
    <property type="entry name" value="CbiM/NikMN"/>
</dbReference>
<evidence type="ECO:0000256" key="6">
    <source>
        <dbReference type="ARBA" id="ARBA00023136"/>
    </source>
</evidence>
<keyword evidence="2" id="KW-0813">Transport</keyword>